<evidence type="ECO:0008006" key="2">
    <source>
        <dbReference type="Google" id="ProtNLM"/>
    </source>
</evidence>
<proteinExistence type="predicted"/>
<name>A0AAU8JAN8_9CYAN</name>
<dbReference type="RefSeq" id="WP_054466073.1">
    <property type="nucleotide sequence ID" value="NZ_CP159837.1"/>
</dbReference>
<reference evidence="1" key="1">
    <citation type="submission" date="2024-07" db="EMBL/GenBank/DDBJ databases">
        <authorList>
            <person name="Kim Y.J."/>
            <person name="Jeong J.Y."/>
        </authorList>
    </citation>
    <scope>NUCLEOTIDE SEQUENCE</scope>
    <source>
        <strain evidence="1">GIHE-MW2</strain>
    </source>
</reference>
<dbReference type="InterPro" id="IPR036465">
    <property type="entry name" value="vWFA_dom_sf"/>
</dbReference>
<accession>A0AAU8JAN8</accession>
<evidence type="ECO:0000313" key="1">
    <source>
        <dbReference type="EMBL" id="XCM35852.1"/>
    </source>
</evidence>
<organism evidence="1">
    <name type="scientific">Planktothricoides raciborskii GIHE-MW2</name>
    <dbReference type="NCBI Taxonomy" id="2792601"/>
    <lineage>
        <taxon>Bacteria</taxon>
        <taxon>Bacillati</taxon>
        <taxon>Cyanobacteriota</taxon>
        <taxon>Cyanophyceae</taxon>
        <taxon>Oscillatoriophycideae</taxon>
        <taxon>Oscillatoriales</taxon>
        <taxon>Oscillatoriaceae</taxon>
        <taxon>Planktothricoides</taxon>
    </lineage>
</organism>
<gene>
    <name evidence="1" type="ORF">ABWT76_004562</name>
</gene>
<dbReference type="AlphaFoldDB" id="A0AAU8JAN8"/>
<sequence length="360" mass="39242">MSQTEVVIPTVRPCQIEKNEVEPVDLVIIIDTSPSMRDEAQDLSNAAQAAITSAASSCPCDLRVAWFGIEGTWKGTHFNRTIRDYLIKECQVSDSDIRGRKRGELADAGAQEDAARAIEDICNHFNWRAGATRAIFYLGDEALEGGGDKTEQKDIIAANKAIQTAKQEGVTLHTYFGTSKSKFRDTIQTEYARLATETGGQAFSDRDAINGFAEVLSKIICNTRAVGIYLDVPQPIPCFELKSANKPLTTKGAETVTITAYNCYSNVTFKGVKVVLSAVMKSNGSPVLNLANGEPVVAIKPSPEIDFGDLNPVNNQGNYPSVSRELIIENNGEDGGEYALNIDSFYQAEFNFIASDKFEL</sequence>
<dbReference type="SUPFAM" id="SSF53300">
    <property type="entry name" value="vWA-like"/>
    <property type="match status" value="1"/>
</dbReference>
<protein>
    <recommendedName>
        <fullName evidence="2">VWFA domain-containing protein</fullName>
    </recommendedName>
</protein>
<dbReference type="EMBL" id="CP159837">
    <property type="protein sequence ID" value="XCM35852.1"/>
    <property type="molecule type" value="Genomic_DNA"/>
</dbReference>
<dbReference type="Gene3D" id="3.40.50.410">
    <property type="entry name" value="von Willebrand factor, type A domain"/>
    <property type="match status" value="1"/>
</dbReference>